<comment type="caution">
    <text evidence="2">The sequence shown here is derived from an EMBL/GenBank/DDBJ whole genome shotgun (WGS) entry which is preliminary data.</text>
</comment>
<name>A0ABV3PQ03_9HYPH</name>
<organism evidence="2 3">
    <name type="scientific">Labrys neptuniae</name>
    <dbReference type="NCBI Taxonomy" id="376174"/>
    <lineage>
        <taxon>Bacteria</taxon>
        <taxon>Pseudomonadati</taxon>
        <taxon>Pseudomonadota</taxon>
        <taxon>Alphaproteobacteria</taxon>
        <taxon>Hyphomicrobiales</taxon>
        <taxon>Xanthobacteraceae</taxon>
        <taxon>Labrys</taxon>
    </lineage>
</organism>
<evidence type="ECO:0000256" key="1">
    <source>
        <dbReference type="SAM" id="Phobius"/>
    </source>
</evidence>
<feature type="transmembrane region" description="Helical" evidence="1">
    <location>
        <begin position="360"/>
        <end position="380"/>
    </location>
</feature>
<sequence length="518" mass="55237">MPIASASPGQTLPARNHSPLRPSFVLKVLAITVLAVLADFVLSAGQALPQVGSIIGFLAFAWLGALLACDSLMRRSRASRFAVIGASLAGFALIVEPSLLAGLLFLTGLALALLMPRHGEFGNALAWAVRLPLYGVLSPMAALLDAGRLVRIMRWRGGFALGGIAGGLLVASLGSVLFLLLFSDANPLIGLGFAAFWDALALQSGGTGLFWHGLFVLASVVALWASFRPLRLRPFAGASTRASLPVLPSWPGMAPVVIALAAFNLVFALQNASDIAFLWSGAKLPEGVTFSQYAHRGTQALVLAAFLAAGFVLVCLRTGSPLAGKASVRLLVYLWIGQTMLLVASTMVRIVAYIEAYSLTYLRITALIFLFLVLTGLALISWRIARRRDGVWLINANALCLASVLGVCCFVNFEGVIARWNLERQGSPQTFERRDTFYVGSLGGTGTLLALKDASMATDTAQSRDLAELRGLRQAVQTRLEAQQVDWRRWTLAGAWRLQQAGPLPDPAPPNPALTPSP</sequence>
<dbReference type="Proteomes" id="UP001555786">
    <property type="component" value="Unassembled WGS sequence"/>
</dbReference>
<keyword evidence="1" id="KW-0812">Transmembrane</keyword>
<gene>
    <name evidence="2" type="ORF">ABXS05_19395</name>
</gene>
<feature type="transmembrane region" description="Helical" evidence="1">
    <location>
        <begin position="158"/>
        <end position="182"/>
    </location>
</feature>
<keyword evidence="3" id="KW-1185">Reference proteome</keyword>
<proteinExistence type="predicted"/>
<keyword evidence="1" id="KW-1133">Transmembrane helix</keyword>
<dbReference type="RefSeq" id="WP_367625060.1">
    <property type="nucleotide sequence ID" value="NZ_JBFNQD010000006.1"/>
</dbReference>
<feature type="transmembrane region" description="Helical" evidence="1">
    <location>
        <begin position="24"/>
        <end position="45"/>
    </location>
</feature>
<keyword evidence="1" id="KW-0472">Membrane</keyword>
<feature type="transmembrane region" description="Helical" evidence="1">
    <location>
        <begin position="330"/>
        <end position="354"/>
    </location>
</feature>
<dbReference type="InterPro" id="IPR025291">
    <property type="entry name" value="DUF4153"/>
</dbReference>
<evidence type="ECO:0000313" key="3">
    <source>
        <dbReference type="Proteomes" id="UP001555786"/>
    </source>
</evidence>
<evidence type="ECO:0000313" key="2">
    <source>
        <dbReference type="EMBL" id="MEW9307728.1"/>
    </source>
</evidence>
<feature type="transmembrane region" description="Helical" evidence="1">
    <location>
        <begin position="300"/>
        <end position="318"/>
    </location>
</feature>
<accession>A0ABV3PQ03</accession>
<feature type="transmembrane region" description="Helical" evidence="1">
    <location>
        <begin position="51"/>
        <end position="69"/>
    </location>
</feature>
<protein>
    <submittedName>
        <fullName evidence="2">DUF4173 domain-containing protein</fullName>
    </submittedName>
</protein>
<feature type="transmembrane region" description="Helical" evidence="1">
    <location>
        <begin position="209"/>
        <end position="227"/>
    </location>
</feature>
<reference evidence="2 3" key="1">
    <citation type="submission" date="2024-07" db="EMBL/GenBank/DDBJ databases">
        <title>Description of Labrys sedimenti sp. nov., isolated from a diclofenac-degrading enrichment culture.</title>
        <authorList>
            <person name="Tancsics A."/>
            <person name="Csepanyi A."/>
        </authorList>
    </citation>
    <scope>NUCLEOTIDE SEQUENCE [LARGE SCALE GENOMIC DNA]</scope>
    <source>
        <strain evidence="2 3">LMG 23578</strain>
    </source>
</reference>
<dbReference type="Pfam" id="PF13687">
    <property type="entry name" value="DUF4153"/>
    <property type="match status" value="1"/>
</dbReference>
<feature type="transmembrane region" description="Helical" evidence="1">
    <location>
        <begin position="247"/>
        <end position="269"/>
    </location>
</feature>
<feature type="transmembrane region" description="Helical" evidence="1">
    <location>
        <begin position="81"/>
        <end position="112"/>
    </location>
</feature>
<feature type="transmembrane region" description="Helical" evidence="1">
    <location>
        <begin position="392"/>
        <end position="413"/>
    </location>
</feature>
<feature type="transmembrane region" description="Helical" evidence="1">
    <location>
        <begin position="124"/>
        <end position="146"/>
    </location>
</feature>
<dbReference type="EMBL" id="JBFNQD010000006">
    <property type="protein sequence ID" value="MEW9307728.1"/>
    <property type="molecule type" value="Genomic_DNA"/>
</dbReference>